<feature type="transmembrane region" description="Helical" evidence="1">
    <location>
        <begin position="12"/>
        <end position="33"/>
    </location>
</feature>
<sequence length="346" mass="37118">MISLEDLWLLSLGLSLLALVIMGGLIAGRLVAVRRARTMKHFRAQWLPQLLGNSPDLETGSLPDHPALLSELTAELIAMVRGDERAAFVAMATRLGVARTLHRSLRRGSVRQRILAAETLAYFADGHSTDALDLALDDTNADVRLTAALALACSDRAPAIAELVDRLRLGTAEQSMLVVSLVAEVARDRPEEVRQLLFDPTTISPIKAAAIDALSGSGDYTLVPVITDLALSTADEAPELPRYLRALGQLGHPAARPAVLRNLASKVWFVRAAAAEAAGRVGLVDAVETLLGLLDDPDWWVRYRAGEALARLGATGQGMLKEMSCLGSLRARKAARLALVEQAVPR</sequence>
<name>A0ABZ2G1M5_9SPHN</name>
<dbReference type="PANTHER" id="PTHR12697:SF5">
    <property type="entry name" value="DEOXYHYPUSINE HYDROXYLASE"/>
    <property type="match status" value="1"/>
</dbReference>
<dbReference type="InterPro" id="IPR004155">
    <property type="entry name" value="PBS_lyase_HEAT"/>
</dbReference>
<accession>A0ABZ2G1M5</accession>
<dbReference type="InterPro" id="IPR016024">
    <property type="entry name" value="ARM-type_fold"/>
</dbReference>
<protein>
    <submittedName>
        <fullName evidence="2">HEAT repeat domain-containing protein</fullName>
    </submittedName>
</protein>
<dbReference type="Gene3D" id="1.25.10.10">
    <property type="entry name" value="Leucine-rich Repeat Variant"/>
    <property type="match status" value="2"/>
</dbReference>
<evidence type="ECO:0000313" key="2">
    <source>
        <dbReference type="EMBL" id="WWM70870.1"/>
    </source>
</evidence>
<evidence type="ECO:0000256" key="1">
    <source>
        <dbReference type="SAM" id="Phobius"/>
    </source>
</evidence>
<keyword evidence="3" id="KW-1185">Reference proteome</keyword>
<dbReference type="Pfam" id="PF13646">
    <property type="entry name" value="HEAT_2"/>
    <property type="match status" value="1"/>
</dbReference>
<gene>
    <name evidence="2" type="ORF">V6R86_09330</name>
</gene>
<reference evidence="2 3" key="1">
    <citation type="submission" date="2024-02" db="EMBL/GenBank/DDBJ databases">
        <title>Full genome sequence of Sphingomonas kaistensis.</title>
        <authorList>
            <person name="Poletto B.L."/>
            <person name="Silva G."/>
            <person name="Galante D."/>
            <person name="Campos K.R."/>
            <person name="Santos M.B.N."/>
            <person name="Sacchi C.T."/>
        </authorList>
    </citation>
    <scope>NUCLEOTIDE SEQUENCE [LARGE SCALE GENOMIC DNA]</scope>
    <source>
        <strain evidence="2 3">MA4R</strain>
    </source>
</reference>
<keyword evidence="1" id="KW-1133">Transmembrane helix</keyword>
<dbReference type="Proteomes" id="UP001382935">
    <property type="component" value="Chromosome"/>
</dbReference>
<dbReference type="PANTHER" id="PTHR12697">
    <property type="entry name" value="PBS LYASE HEAT-LIKE PROTEIN"/>
    <property type="match status" value="1"/>
</dbReference>
<dbReference type="SUPFAM" id="SSF48371">
    <property type="entry name" value="ARM repeat"/>
    <property type="match status" value="1"/>
</dbReference>
<evidence type="ECO:0000313" key="3">
    <source>
        <dbReference type="Proteomes" id="UP001382935"/>
    </source>
</evidence>
<dbReference type="InterPro" id="IPR011989">
    <property type="entry name" value="ARM-like"/>
</dbReference>
<organism evidence="2 3">
    <name type="scientific">Sphingomonas kaistensis</name>
    <dbReference type="NCBI Taxonomy" id="298708"/>
    <lineage>
        <taxon>Bacteria</taxon>
        <taxon>Pseudomonadati</taxon>
        <taxon>Pseudomonadota</taxon>
        <taxon>Alphaproteobacteria</taxon>
        <taxon>Sphingomonadales</taxon>
        <taxon>Sphingomonadaceae</taxon>
        <taxon>Sphingomonas</taxon>
    </lineage>
</organism>
<keyword evidence="1" id="KW-0812">Transmembrane</keyword>
<proteinExistence type="predicted"/>
<dbReference type="SMART" id="SM00567">
    <property type="entry name" value="EZ_HEAT"/>
    <property type="match status" value="5"/>
</dbReference>
<dbReference type="RefSeq" id="WP_338504009.1">
    <property type="nucleotide sequence ID" value="NZ_CP145607.1"/>
</dbReference>
<keyword evidence="1" id="KW-0472">Membrane</keyword>
<dbReference type="EMBL" id="CP145607">
    <property type="protein sequence ID" value="WWM70870.1"/>
    <property type="molecule type" value="Genomic_DNA"/>
</dbReference>